<keyword evidence="11 16" id="KW-0472">Membrane</keyword>
<comment type="subcellular location">
    <subcellularLocation>
        <location evidence="2">Endomembrane system</location>
        <topology evidence="2">Multi-pass membrane protein</topology>
    </subcellularLocation>
</comment>
<dbReference type="PROSITE" id="PS00379">
    <property type="entry name" value="CDP_ALCOHOL_P_TRANSF"/>
    <property type="match status" value="1"/>
</dbReference>
<keyword evidence="13" id="KW-1208">Phospholipid metabolism</keyword>
<evidence type="ECO:0000256" key="15">
    <source>
        <dbReference type="RuleBase" id="RU003750"/>
    </source>
</evidence>
<dbReference type="AlphaFoldDB" id="A0A3D8JAL5"/>
<feature type="transmembrane region" description="Helical" evidence="16">
    <location>
        <begin position="208"/>
        <end position="228"/>
    </location>
</feature>
<evidence type="ECO:0000256" key="14">
    <source>
        <dbReference type="ARBA" id="ARBA00032361"/>
    </source>
</evidence>
<keyword evidence="6" id="KW-0444">Lipid biosynthesis</keyword>
<keyword evidence="7 15" id="KW-0808">Transferase</keyword>
<evidence type="ECO:0000256" key="6">
    <source>
        <dbReference type="ARBA" id="ARBA00022516"/>
    </source>
</evidence>
<proteinExistence type="inferred from homology"/>
<dbReference type="GO" id="GO:0003882">
    <property type="term" value="F:CDP-diacylglycerol-serine O-phosphatidyltransferase activity"/>
    <property type="evidence" value="ECO:0007669"/>
    <property type="project" value="UniProtKB-EC"/>
</dbReference>
<dbReference type="GO" id="GO:0016020">
    <property type="term" value="C:membrane"/>
    <property type="evidence" value="ECO:0007669"/>
    <property type="project" value="InterPro"/>
</dbReference>
<dbReference type="InterPro" id="IPR000462">
    <property type="entry name" value="CDP-OH_P_trans"/>
</dbReference>
<evidence type="ECO:0000256" key="13">
    <source>
        <dbReference type="ARBA" id="ARBA00023264"/>
    </source>
</evidence>
<evidence type="ECO:0000256" key="2">
    <source>
        <dbReference type="ARBA" id="ARBA00004127"/>
    </source>
</evidence>
<dbReference type="PANTHER" id="PTHR14269">
    <property type="entry name" value="CDP-DIACYLGLYCEROL--GLYCEROL-3-PHOSPHATE 3-PHOSPHATIDYLTRANSFERASE-RELATED"/>
    <property type="match status" value="1"/>
</dbReference>
<feature type="transmembrane region" description="Helical" evidence="16">
    <location>
        <begin position="150"/>
        <end position="173"/>
    </location>
</feature>
<keyword evidence="12" id="KW-0594">Phospholipid biosynthesis</keyword>
<dbReference type="NCBIfam" id="TIGR00473">
    <property type="entry name" value="pssA"/>
    <property type="match status" value="1"/>
</dbReference>
<evidence type="ECO:0000256" key="16">
    <source>
        <dbReference type="SAM" id="Phobius"/>
    </source>
</evidence>
<comment type="catalytic activity">
    <reaction evidence="1">
        <text>a CDP-1,2-diacyl-sn-glycerol + L-serine = a 1,2-diacyl-sn-glycero-3-phospho-L-serine + CMP + H(+)</text>
        <dbReference type="Rhea" id="RHEA:16913"/>
        <dbReference type="ChEBI" id="CHEBI:15378"/>
        <dbReference type="ChEBI" id="CHEBI:33384"/>
        <dbReference type="ChEBI" id="CHEBI:57262"/>
        <dbReference type="ChEBI" id="CHEBI:58332"/>
        <dbReference type="ChEBI" id="CHEBI:60377"/>
        <dbReference type="EC" id="2.7.8.8"/>
    </reaction>
</comment>
<evidence type="ECO:0000256" key="7">
    <source>
        <dbReference type="ARBA" id="ARBA00022679"/>
    </source>
</evidence>
<protein>
    <recommendedName>
        <fullName evidence="5">CDP-diacylglycerol--serine O-phosphatidyltransferase</fullName>
        <ecNumber evidence="4">2.7.8.8</ecNumber>
    </recommendedName>
    <alternativeName>
        <fullName evidence="14">Phosphatidylserine synthase</fullName>
    </alternativeName>
</protein>
<evidence type="ECO:0000256" key="8">
    <source>
        <dbReference type="ARBA" id="ARBA00022692"/>
    </source>
</evidence>
<dbReference type="RefSeq" id="WP_115578723.1">
    <property type="nucleotide sequence ID" value="NZ_NXLX01000004.1"/>
</dbReference>
<evidence type="ECO:0000256" key="1">
    <source>
        <dbReference type="ARBA" id="ARBA00000287"/>
    </source>
</evidence>
<evidence type="ECO:0000256" key="9">
    <source>
        <dbReference type="ARBA" id="ARBA00022989"/>
    </source>
</evidence>
<comment type="caution">
    <text evidence="17">The sequence shown here is derived from an EMBL/GenBank/DDBJ whole genome shotgun (WGS) entry which is preliminary data.</text>
</comment>
<dbReference type="PANTHER" id="PTHR14269:SF61">
    <property type="entry name" value="CDP-DIACYLGLYCEROL--SERINE O-PHOSPHATIDYLTRANSFERASE"/>
    <property type="match status" value="1"/>
</dbReference>
<gene>
    <name evidence="17" type="primary">pssA</name>
    <name evidence="17" type="ORF">CQA57_02810</name>
</gene>
<dbReference type="InterPro" id="IPR048254">
    <property type="entry name" value="CDP_ALCOHOL_P_TRANSF_CS"/>
</dbReference>
<name>A0A3D8JAL5_9HELI</name>
<sequence>MNINPLYILPNLFTAGSIFLGIASVILASRGGFEWACWFVLLSMILDGLDGRVARLTNTASKFGVEFDSLADIVAFGVAPAMLLYFYIGLDYGRYGVVASAIFVIFGAIRLARFNISTANTEPNSFIGLPIPSAAVILVLWILLDLEYGILKNTCLGFILLALAFILSILMVSNIRYPSFKKMQWNLKIFVVVVIVLCMAYLKPREVIGGLMSFYVLYGIARWIFVLIKKIYFK</sequence>
<evidence type="ECO:0000256" key="4">
    <source>
        <dbReference type="ARBA" id="ARBA00013174"/>
    </source>
</evidence>
<evidence type="ECO:0000313" key="18">
    <source>
        <dbReference type="Proteomes" id="UP000256695"/>
    </source>
</evidence>
<dbReference type="EC" id="2.7.8.8" evidence="4"/>
<dbReference type="Pfam" id="PF01066">
    <property type="entry name" value="CDP-OH_P_transf"/>
    <property type="match status" value="1"/>
</dbReference>
<keyword evidence="10" id="KW-0443">Lipid metabolism</keyword>
<dbReference type="GO" id="GO:0008654">
    <property type="term" value="P:phospholipid biosynthetic process"/>
    <property type="evidence" value="ECO:0007669"/>
    <property type="project" value="UniProtKB-KW"/>
</dbReference>
<dbReference type="OrthoDB" id="9777147at2"/>
<dbReference type="InterPro" id="IPR043130">
    <property type="entry name" value="CDP-OH_PTrfase_TM_dom"/>
</dbReference>
<evidence type="ECO:0000313" key="17">
    <source>
        <dbReference type="EMBL" id="RDU74215.1"/>
    </source>
</evidence>
<keyword evidence="9 16" id="KW-1133">Transmembrane helix</keyword>
<accession>A0A3D8JAL5</accession>
<feature type="transmembrane region" description="Helical" evidence="16">
    <location>
        <begin position="124"/>
        <end position="144"/>
    </location>
</feature>
<evidence type="ECO:0000256" key="10">
    <source>
        <dbReference type="ARBA" id="ARBA00023098"/>
    </source>
</evidence>
<organism evidence="17 18">
    <name type="scientific">Helicobacter anseris</name>
    <dbReference type="NCBI Taxonomy" id="375926"/>
    <lineage>
        <taxon>Bacteria</taxon>
        <taxon>Pseudomonadati</taxon>
        <taxon>Campylobacterota</taxon>
        <taxon>Epsilonproteobacteria</taxon>
        <taxon>Campylobacterales</taxon>
        <taxon>Helicobacteraceae</taxon>
        <taxon>Helicobacter</taxon>
    </lineage>
</organism>
<feature type="transmembrane region" description="Helical" evidence="16">
    <location>
        <begin position="185"/>
        <end position="202"/>
    </location>
</feature>
<feature type="transmembrane region" description="Helical" evidence="16">
    <location>
        <begin position="7"/>
        <end position="27"/>
    </location>
</feature>
<evidence type="ECO:0000256" key="5">
    <source>
        <dbReference type="ARBA" id="ARBA00017171"/>
    </source>
</evidence>
<evidence type="ECO:0000256" key="11">
    <source>
        <dbReference type="ARBA" id="ARBA00023136"/>
    </source>
</evidence>
<comment type="similarity">
    <text evidence="3 15">Belongs to the CDP-alcohol phosphatidyltransferase class-I family.</text>
</comment>
<dbReference type="GO" id="GO:0012505">
    <property type="term" value="C:endomembrane system"/>
    <property type="evidence" value="ECO:0007669"/>
    <property type="project" value="UniProtKB-SubCell"/>
</dbReference>
<keyword evidence="18" id="KW-1185">Reference proteome</keyword>
<dbReference type="Gene3D" id="1.20.120.1760">
    <property type="match status" value="1"/>
</dbReference>
<evidence type="ECO:0000256" key="12">
    <source>
        <dbReference type="ARBA" id="ARBA00023209"/>
    </source>
</evidence>
<dbReference type="InterPro" id="IPR050324">
    <property type="entry name" value="CDP-alcohol_PTase-I"/>
</dbReference>
<dbReference type="EMBL" id="NXLX01000004">
    <property type="protein sequence ID" value="RDU74215.1"/>
    <property type="molecule type" value="Genomic_DNA"/>
</dbReference>
<feature type="transmembrane region" description="Helical" evidence="16">
    <location>
        <begin position="70"/>
        <end position="88"/>
    </location>
</feature>
<dbReference type="InterPro" id="IPR004533">
    <property type="entry name" value="CDP-diaglyc--ser_O-PTrfase"/>
</dbReference>
<evidence type="ECO:0000256" key="3">
    <source>
        <dbReference type="ARBA" id="ARBA00010441"/>
    </source>
</evidence>
<keyword evidence="8 16" id="KW-0812">Transmembrane</keyword>
<dbReference type="Proteomes" id="UP000256695">
    <property type="component" value="Unassembled WGS sequence"/>
</dbReference>
<reference evidence="17 18" key="1">
    <citation type="submission" date="2018-04" db="EMBL/GenBank/DDBJ databases">
        <title>Novel Campyloabacter and Helicobacter Species and Strains.</title>
        <authorList>
            <person name="Mannion A.J."/>
            <person name="Shen Z."/>
            <person name="Fox J.G."/>
        </authorList>
    </citation>
    <scope>NUCLEOTIDE SEQUENCE [LARGE SCALE GENOMIC DNA]</scope>
    <source>
        <strain evidence="17 18">MIT 04-9362</strain>
    </source>
</reference>
<feature type="transmembrane region" description="Helical" evidence="16">
    <location>
        <begin position="94"/>
        <end position="112"/>
    </location>
</feature>